<dbReference type="RefSeq" id="WP_260764184.1">
    <property type="nucleotide sequence ID" value="NZ_CP045921.1"/>
</dbReference>
<evidence type="ECO:0000256" key="1">
    <source>
        <dbReference type="ARBA" id="ARBA00022490"/>
    </source>
</evidence>
<evidence type="ECO:0000256" key="2">
    <source>
        <dbReference type="ARBA" id="ARBA00022884"/>
    </source>
</evidence>
<dbReference type="GO" id="GO:0005829">
    <property type="term" value="C:cytosol"/>
    <property type="evidence" value="ECO:0007669"/>
    <property type="project" value="TreeGrafter"/>
</dbReference>
<dbReference type="NCBIfam" id="TIGR00086">
    <property type="entry name" value="smpB"/>
    <property type="match status" value="1"/>
</dbReference>
<dbReference type="Gene3D" id="2.40.280.10">
    <property type="match status" value="1"/>
</dbReference>
<dbReference type="SUPFAM" id="SSF74982">
    <property type="entry name" value="Small protein B (SmpB)"/>
    <property type="match status" value="1"/>
</dbReference>
<dbReference type="InterPro" id="IPR023620">
    <property type="entry name" value="SmpB"/>
</dbReference>
<comment type="similarity">
    <text evidence="3">Belongs to the SmpB family.</text>
</comment>
<dbReference type="Proteomes" id="UP001059824">
    <property type="component" value="Chromosome"/>
</dbReference>
<dbReference type="InterPro" id="IPR000037">
    <property type="entry name" value="SsrA-bd_prot"/>
</dbReference>
<keyword evidence="2 3" id="KW-0694">RNA-binding</keyword>
<evidence type="ECO:0000313" key="5">
    <source>
        <dbReference type="Proteomes" id="UP001059824"/>
    </source>
</evidence>
<dbReference type="PANTHER" id="PTHR30308:SF2">
    <property type="entry name" value="SSRA-BINDING PROTEIN"/>
    <property type="match status" value="1"/>
</dbReference>
<comment type="subcellular location">
    <subcellularLocation>
        <location evidence="3">Cytoplasm</location>
    </subcellularLocation>
    <text evidence="3">The tmRNA-SmpB complex associates with stalled 70S ribosomes.</text>
</comment>
<dbReference type="NCBIfam" id="NF003843">
    <property type="entry name" value="PRK05422.1"/>
    <property type="match status" value="1"/>
</dbReference>
<keyword evidence="5" id="KW-1185">Reference proteome</keyword>
<dbReference type="EMBL" id="CP045921">
    <property type="protein sequence ID" value="QHN42696.1"/>
    <property type="molecule type" value="Genomic_DNA"/>
</dbReference>
<reference evidence="4" key="1">
    <citation type="journal article" date="2021" name="Nat. Microbiol.">
        <title>Cocultivation of an ultrasmall environmental parasitic bacterium with lytic ability against bacteria associated with wastewater foams.</title>
        <authorList>
            <person name="Batinovic S."/>
            <person name="Rose J.J.A."/>
            <person name="Ratcliffe J."/>
            <person name="Seviour R.J."/>
            <person name="Petrovski S."/>
        </authorList>
    </citation>
    <scope>NUCLEOTIDE SEQUENCE</scope>
    <source>
        <strain evidence="4">JR1</strain>
    </source>
</reference>
<organism evidence="4 5">
    <name type="scientific">Candidatus Mycosynbacter amalyticus</name>
    <dbReference type="NCBI Taxonomy" id="2665156"/>
    <lineage>
        <taxon>Bacteria</taxon>
        <taxon>Candidatus Saccharimonadota</taxon>
        <taxon>Candidatus Saccharimonadota incertae sedis</taxon>
        <taxon>Candidatus Mycosynbacter</taxon>
    </lineage>
</organism>
<dbReference type="AlphaFoldDB" id="A0A857MJF3"/>
<evidence type="ECO:0000256" key="3">
    <source>
        <dbReference type="HAMAP-Rule" id="MF_00023"/>
    </source>
</evidence>
<accession>A0A857MJF3</accession>
<dbReference type="HAMAP" id="MF_00023">
    <property type="entry name" value="SmpB"/>
    <property type="match status" value="1"/>
</dbReference>
<dbReference type="CDD" id="cd09294">
    <property type="entry name" value="SmpB"/>
    <property type="match status" value="1"/>
</dbReference>
<name>A0A857MJF3_9BACT</name>
<dbReference type="GO" id="GO:0070930">
    <property type="term" value="P:trans-translation-dependent protein tagging"/>
    <property type="evidence" value="ECO:0007669"/>
    <property type="project" value="TreeGrafter"/>
</dbReference>
<proteinExistence type="inferred from homology"/>
<dbReference type="GO" id="GO:0070929">
    <property type="term" value="P:trans-translation"/>
    <property type="evidence" value="ECO:0007669"/>
    <property type="project" value="UniProtKB-UniRule"/>
</dbReference>
<dbReference type="KEGG" id="mama:GII36_02395"/>
<evidence type="ECO:0000313" key="4">
    <source>
        <dbReference type="EMBL" id="QHN42696.1"/>
    </source>
</evidence>
<gene>
    <name evidence="3 4" type="primary">smpB</name>
    <name evidence="4" type="ORF">GII36_02395</name>
</gene>
<dbReference type="PANTHER" id="PTHR30308">
    <property type="entry name" value="TMRNA-BINDING COMPONENT OF TRANS-TRANSLATION TAGGING COMPLEX"/>
    <property type="match status" value="1"/>
</dbReference>
<comment type="function">
    <text evidence="3">Required for rescue of stalled ribosomes mediated by trans-translation. Binds to transfer-messenger RNA (tmRNA), required for stable association of tmRNA with ribosomes. tmRNA and SmpB together mimic tRNA shape, replacing the anticodon stem-loop with SmpB. tmRNA is encoded by the ssrA gene; the 2 termini fold to resemble tRNA(Ala) and it encodes a 'tag peptide', a short internal open reading frame. During trans-translation Ala-aminoacylated tmRNA acts like a tRNA, entering the A-site of stalled ribosomes, displacing the stalled mRNA. The ribosome then switches to translate the ORF on the tmRNA; the nascent peptide is terminated with the 'tag peptide' encoded by the tmRNA and targeted for degradation. The ribosome is freed to recommence translation, which seems to be the essential function of trans-translation.</text>
</comment>
<dbReference type="GO" id="GO:0003723">
    <property type="term" value="F:RNA binding"/>
    <property type="evidence" value="ECO:0007669"/>
    <property type="project" value="UniProtKB-UniRule"/>
</dbReference>
<dbReference type="Pfam" id="PF01668">
    <property type="entry name" value="SmpB"/>
    <property type="match status" value="1"/>
</dbReference>
<keyword evidence="1 3" id="KW-0963">Cytoplasm</keyword>
<sequence length="158" mass="17990">MAQKKRPKHTSGAVLNRRVRFDYELGDELEAGIVLTGPEVRAARDGHVQLKGSFVTIRRSELWLNNASFSLKLNKKGDPSARTIDTEPRKLLASRKQITALESKKQQGSSIVPLRMLTKKNHIKVVIAIGKGKKTYDKRETLKRRDQDREAQRAIKYN</sequence>
<protein>
    <recommendedName>
        <fullName evidence="3">SsrA-binding protein</fullName>
    </recommendedName>
    <alternativeName>
        <fullName evidence="3">Small protein B</fullName>
    </alternativeName>
</protein>